<accession>A0A1B4XJ16</accession>
<dbReference type="Proteomes" id="UP000243180">
    <property type="component" value="Chromosome"/>
</dbReference>
<reference evidence="2 3" key="1">
    <citation type="submission" date="2015-05" db="EMBL/GenBank/DDBJ databases">
        <title>Complete genome sequence of a sulfur-oxidizing gammaproteobacterium strain HA5.</title>
        <authorList>
            <person name="Miura A."/>
            <person name="Kojima H."/>
            <person name="Fukui M."/>
        </authorList>
    </citation>
    <scope>NUCLEOTIDE SEQUENCE [LARGE SCALE GENOMIC DNA]</scope>
    <source>
        <strain evidence="2 3">HA5</strain>
    </source>
</reference>
<dbReference type="PANTHER" id="PTHR13696:SF96">
    <property type="entry name" value="COBQ_COBB_MIND_PARA NUCLEOTIDE BINDING DOMAIN-CONTAINING PROTEIN"/>
    <property type="match status" value="1"/>
</dbReference>
<dbReference type="InterPro" id="IPR002586">
    <property type="entry name" value="CobQ/CobB/MinD/ParA_Nub-bd_dom"/>
</dbReference>
<protein>
    <submittedName>
        <fullName evidence="2">Cobyrinic acid a,c-diamide synthase</fullName>
    </submittedName>
</protein>
<feature type="domain" description="CobQ/CobB/MinD/ParA nucleotide binding" evidence="1">
    <location>
        <begin position="4"/>
        <end position="154"/>
    </location>
</feature>
<dbReference type="RefSeq" id="WP_096361496.1">
    <property type="nucleotide sequence ID" value="NZ_AP014879.1"/>
</dbReference>
<dbReference type="CDD" id="cd02042">
    <property type="entry name" value="ParAB_family"/>
    <property type="match status" value="1"/>
</dbReference>
<evidence type="ECO:0000313" key="3">
    <source>
        <dbReference type="Proteomes" id="UP000243180"/>
    </source>
</evidence>
<proteinExistence type="predicted"/>
<dbReference type="InParanoid" id="A0A1B4XJ16"/>
<keyword evidence="3" id="KW-1185">Reference proteome</keyword>
<dbReference type="EMBL" id="AP014879">
    <property type="protein sequence ID" value="BAV34792.1"/>
    <property type="molecule type" value="Genomic_DNA"/>
</dbReference>
<sequence length="237" mass="26642">MRKIMLLNAKGGCGKSTLATNLASYYASQGKAVVIADFDRQGSSMEWIEQRPQDRPPIRGIAAWRDPVRVPRSTDYVIMDVPAGAHGADLTALVRRAHTLIVPVLPSPTDIRAAAHFIHEMLLVGKIVRDETRVAVVANRVRENTSLQNTMESVLGSMKINYSTLNTQIYHNLERFLSRLKIPFIATLRESQNYLVADARGLGIFDLTRSQVARDLEQWEPLLKWLESKRSIPEPAR</sequence>
<gene>
    <name evidence="2" type="ORF">SCL_2515</name>
</gene>
<organism evidence="2 3">
    <name type="scientific">Sulfuricaulis limicola</name>
    <dbReference type="NCBI Taxonomy" id="1620215"/>
    <lineage>
        <taxon>Bacteria</taxon>
        <taxon>Pseudomonadati</taxon>
        <taxon>Pseudomonadota</taxon>
        <taxon>Gammaproteobacteria</taxon>
        <taxon>Acidiferrobacterales</taxon>
        <taxon>Acidiferrobacteraceae</taxon>
        <taxon>Sulfuricaulis</taxon>
    </lineage>
</organism>
<dbReference type="InterPro" id="IPR027417">
    <property type="entry name" value="P-loop_NTPase"/>
</dbReference>
<dbReference type="Gene3D" id="3.40.50.300">
    <property type="entry name" value="P-loop containing nucleotide triphosphate hydrolases"/>
    <property type="match status" value="1"/>
</dbReference>
<dbReference type="Pfam" id="PF01656">
    <property type="entry name" value="CbiA"/>
    <property type="match status" value="1"/>
</dbReference>
<evidence type="ECO:0000313" key="2">
    <source>
        <dbReference type="EMBL" id="BAV34792.1"/>
    </source>
</evidence>
<name>A0A1B4XJ16_9GAMM</name>
<evidence type="ECO:0000259" key="1">
    <source>
        <dbReference type="Pfam" id="PF01656"/>
    </source>
</evidence>
<dbReference type="SUPFAM" id="SSF52540">
    <property type="entry name" value="P-loop containing nucleoside triphosphate hydrolases"/>
    <property type="match status" value="1"/>
</dbReference>
<dbReference type="AlphaFoldDB" id="A0A1B4XJ16"/>
<dbReference type="KEGG" id="slim:SCL_2515"/>
<dbReference type="PANTHER" id="PTHR13696">
    <property type="entry name" value="P-LOOP CONTAINING NUCLEOSIDE TRIPHOSPHATE HYDROLASE"/>
    <property type="match status" value="1"/>
</dbReference>
<dbReference type="InterPro" id="IPR050678">
    <property type="entry name" value="DNA_Partitioning_ATPase"/>
</dbReference>
<dbReference type="OrthoDB" id="69313at2"/>